<dbReference type="RefSeq" id="WP_037906675.1">
    <property type="nucleotide sequence ID" value="NZ_JEMU01000005.1"/>
</dbReference>
<evidence type="ECO:0000313" key="3">
    <source>
        <dbReference type="Proteomes" id="UP000027337"/>
    </source>
</evidence>
<dbReference type="AlphaFoldDB" id="A0A061SVR1"/>
<sequence length="94" mass="9906">MQIVPVSPPEAAAHRDQQLRTAAQDLETTFLAEMLKSAGLGETRGAFGGGAGEDQFASFLLREQAAAMVRAGGIGLSETIFESLKEKNDATPID</sequence>
<accession>A0A061SVR1</accession>
<dbReference type="STRING" id="83219.PM02_06975"/>
<evidence type="ECO:0000259" key="1">
    <source>
        <dbReference type="Pfam" id="PF10135"/>
    </source>
</evidence>
<keyword evidence="2" id="KW-0282">Flagellum</keyword>
<reference evidence="2 3" key="1">
    <citation type="journal article" date="2014" name="Genome Announc.">
        <title>Draft Genome Sequences of Two Isolates of the Roseobacter Group, Sulfitobacter sp. Strains 3SOLIMAR09 and 1FIGIMAR09, from Harbors of Mallorca Island (Mediterranean Sea).</title>
        <authorList>
            <person name="Mas-Llado M."/>
            <person name="Pina-Villalonga J.M."/>
            <person name="Brunet-Galmes I."/>
            <person name="Nogales B."/>
            <person name="Bosch R."/>
        </authorList>
    </citation>
    <scope>NUCLEOTIDE SEQUENCE [LARGE SCALE GENOMIC DNA]</scope>
    <source>
        <strain evidence="2 3">1FIGIMAR09</strain>
    </source>
</reference>
<comment type="caution">
    <text evidence="2">The sequence shown here is derived from an EMBL/GenBank/DDBJ whole genome shotgun (WGS) entry which is preliminary data.</text>
</comment>
<dbReference type="Proteomes" id="UP000027337">
    <property type="component" value="Unassembled WGS sequence"/>
</dbReference>
<organism evidence="2 3">
    <name type="scientific">Sulfitobacter mediterraneus</name>
    <dbReference type="NCBI Taxonomy" id="83219"/>
    <lineage>
        <taxon>Bacteria</taxon>
        <taxon>Pseudomonadati</taxon>
        <taxon>Pseudomonadota</taxon>
        <taxon>Alphaproteobacteria</taxon>
        <taxon>Rhodobacterales</taxon>
        <taxon>Roseobacteraceae</taxon>
        <taxon>Sulfitobacter</taxon>
    </lineage>
</organism>
<gene>
    <name evidence="2" type="ORF">PM02_06975</name>
</gene>
<keyword evidence="2" id="KW-0969">Cilium</keyword>
<protein>
    <submittedName>
        <fullName evidence="2">Flagellar rod assembly protein FlgJ</fullName>
    </submittedName>
</protein>
<keyword evidence="3" id="KW-1185">Reference proteome</keyword>
<dbReference type="EMBL" id="JEMU01000005">
    <property type="protein sequence ID" value="KAJ03560.1"/>
    <property type="molecule type" value="Genomic_DNA"/>
</dbReference>
<dbReference type="eggNOG" id="COG3951">
    <property type="taxonomic scope" value="Bacteria"/>
</dbReference>
<feature type="domain" description="Flagellar protein FlgJ N-terminal" evidence="1">
    <location>
        <begin position="34"/>
        <end position="82"/>
    </location>
</feature>
<proteinExistence type="predicted"/>
<dbReference type="Pfam" id="PF10135">
    <property type="entry name" value="Rod-binding"/>
    <property type="match status" value="1"/>
</dbReference>
<keyword evidence="2" id="KW-0966">Cell projection</keyword>
<evidence type="ECO:0000313" key="2">
    <source>
        <dbReference type="EMBL" id="KAJ03560.1"/>
    </source>
</evidence>
<dbReference type="InterPro" id="IPR019301">
    <property type="entry name" value="Flagellar_prot_FlgJ_N"/>
</dbReference>
<name>A0A061SVR1_9RHOB</name>